<organism evidence="8 9">
    <name type="scientific">Caenimonas aquaedulcis</name>
    <dbReference type="NCBI Taxonomy" id="2793270"/>
    <lineage>
        <taxon>Bacteria</taxon>
        <taxon>Pseudomonadati</taxon>
        <taxon>Pseudomonadota</taxon>
        <taxon>Betaproteobacteria</taxon>
        <taxon>Burkholderiales</taxon>
        <taxon>Comamonadaceae</taxon>
        <taxon>Caenimonas</taxon>
    </lineage>
</organism>
<evidence type="ECO:0000313" key="9">
    <source>
        <dbReference type="Proteomes" id="UP000651050"/>
    </source>
</evidence>
<feature type="signal peptide" evidence="6">
    <location>
        <begin position="1"/>
        <end position="22"/>
    </location>
</feature>
<evidence type="ECO:0000256" key="4">
    <source>
        <dbReference type="ARBA" id="ARBA00022825"/>
    </source>
</evidence>
<evidence type="ECO:0000256" key="6">
    <source>
        <dbReference type="SAM" id="SignalP"/>
    </source>
</evidence>
<proteinExistence type="inferred from homology"/>
<evidence type="ECO:0000256" key="5">
    <source>
        <dbReference type="PROSITE-ProRule" id="PRU01240"/>
    </source>
</evidence>
<feature type="active site" description="Charge relay system" evidence="5">
    <location>
        <position position="265"/>
    </location>
</feature>
<comment type="caution">
    <text evidence="8">The sequence shown here is derived from an EMBL/GenBank/DDBJ whole genome shotgun (WGS) entry which is preliminary data.</text>
</comment>
<keyword evidence="9" id="KW-1185">Reference proteome</keyword>
<evidence type="ECO:0000256" key="3">
    <source>
        <dbReference type="ARBA" id="ARBA00022801"/>
    </source>
</evidence>
<dbReference type="GO" id="GO:0006508">
    <property type="term" value="P:proteolysis"/>
    <property type="evidence" value="ECO:0007669"/>
    <property type="project" value="UniProtKB-KW"/>
</dbReference>
<dbReference type="SUPFAM" id="SSF52743">
    <property type="entry name" value="Subtilisin-like"/>
    <property type="match status" value="1"/>
</dbReference>
<dbReference type="Pfam" id="PF00082">
    <property type="entry name" value="Peptidase_S8"/>
    <property type="match status" value="1"/>
</dbReference>
<comment type="similarity">
    <text evidence="1 5">Belongs to the peptidase S8 family.</text>
</comment>
<dbReference type="RefSeq" id="WP_196985808.1">
    <property type="nucleotide sequence ID" value="NZ_JADWYS010000001.1"/>
</dbReference>
<evidence type="ECO:0000259" key="7">
    <source>
        <dbReference type="Pfam" id="PF00082"/>
    </source>
</evidence>
<dbReference type="Proteomes" id="UP000651050">
    <property type="component" value="Unassembled WGS sequence"/>
</dbReference>
<keyword evidence="4 5" id="KW-0720">Serine protease</keyword>
<gene>
    <name evidence="8" type="ORF">I5803_07805</name>
</gene>
<feature type="active site" description="Charge relay system" evidence="5">
    <location>
        <position position="363"/>
    </location>
</feature>
<evidence type="ECO:0000256" key="2">
    <source>
        <dbReference type="ARBA" id="ARBA00022670"/>
    </source>
</evidence>
<dbReference type="PROSITE" id="PS51892">
    <property type="entry name" value="SUBTILASE"/>
    <property type="match status" value="1"/>
</dbReference>
<dbReference type="PANTHER" id="PTHR43806">
    <property type="entry name" value="PEPTIDASE S8"/>
    <property type="match status" value="1"/>
</dbReference>
<evidence type="ECO:0000313" key="8">
    <source>
        <dbReference type="EMBL" id="MBG9387920.1"/>
    </source>
</evidence>
<dbReference type="InterPro" id="IPR036852">
    <property type="entry name" value="Peptidase_S8/S53_dom_sf"/>
</dbReference>
<dbReference type="InterPro" id="IPR000209">
    <property type="entry name" value="Peptidase_S8/S53_dom"/>
</dbReference>
<dbReference type="EMBL" id="JADWYS010000001">
    <property type="protein sequence ID" value="MBG9387920.1"/>
    <property type="molecule type" value="Genomic_DNA"/>
</dbReference>
<keyword evidence="2 5" id="KW-0645">Protease</keyword>
<feature type="chain" id="PRO_5037382281" evidence="6">
    <location>
        <begin position="23"/>
        <end position="608"/>
    </location>
</feature>
<keyword evidence="3 5" id="KW-0378">Hydrolase</keyword>
<dbReference type="GO" id="GO:0004252">
    <property type="term" value="F:serine-type endopeptidase activity"/>
    <property type="evidence" value="ECO:0007669"/>
    <property type="project" value="UniProtKB-UniRule"/>
</dbReference>
<dbReference type="PANTHER" id="PTHR43806:SF11">
    <property type="entry name" value="CEREVISIN-RELATED"/>
    <property type="match status" value="1"/>
</dbReference>
<dbReference type="InterPro" id="IPR015500">
    <property type="entry name" value="Peptidase_S8_subtilisin-rel"/>
</dbReference>
<feature type="active site" description="Charge relay system" evidence="5">
    <location>
        <position position="551"/>
    </location>
</feature>
<protein>
    <submittedName>
        <fullName evidence="8">S8 family serine peptidase</fullName>
    </submittedName>
</protein>
<sequence length="608" mass="66297">MKKLSFAAIAMACALSFGVSHAQALKRAEKADDLPRYSYPVQGPLEAVVREPQRFTPFAQGVRRDLESTLATYDIAELATRRQMLGVLVQLDMLEGRHEDALRRSAQIQQLQEKPADKLLSGLTVRAIVAGLKKGERGSAAYNAEVARFIREELDRLPYAVIQNDIMRAKAGMQTFGETLALGRVREVLQPVATRTGALSSDLAPAIVSTRYALEYVLPLKAVLTDTYTAYLNAHKVDKPDIWAARDVALPPGRNYTPVTVVVWDSGVDMGLFKDQVLTQDGKPAMVAFDRRGAPSAEPLKPIPEELRGRLDAMQARSKGLSDLTSNIDSPEAADMRNLMSSLPPEQYKSVQEQLRLTSVHSHGTHVAGITMAGNPYARLANARIEFGHTLLPDPCPTRELEERISANFARYADFIRRSGARVVNMSWGGNLRSYEVELEQCGIGKDTAERKALAREYFDMHFKALKAAFESLPDVLLVTSAGNSANDPTFNDAYPSGITLPNLVSVGAVDKAGDEASFTSYGPTVLLHANGYQVDSYVPGGRRLAMSGTSMASPQVANLAAKMLAVKPSLKPQEVIAIMRSTADRSEDGRRTLVNPKKALAAVGYQP</sequence>
<dbReference type="Gene3D" id="3.40.50.200">
    <property type="entry name" value="Peptidase S8/S53 domain"/>
    <property type="match status" value="1"/>
</dbReference>
<keyword evidence="6" id="KW-0732">Signal</keyword>
<dbReference type="InterPro" id="IPR050131">
    <property type="entry name" value="Peptidase_S8_subtilisin-like"/>
</dbReference>
<name>A0A931MH66_9BURK</name>
<reference evidence="8" key="1">
    <citation type="submission" date="2020-11" db="EMBL/GenBank/DDBJ databases">
        <title>Bacterial whole genome sequence for Caenimonas sp. DR4.4.</title>
        <authorList>
            <person name="Le V."/>
            <person name="Ko S.-R."/>
            <person name="Ahn C.-Y."/>
            <person name="Oh H.-M."/>
        </authorList>
    </citation>
    <scope>NUCLEOTIDE SEQUENCE</scope>
    <source>
        <strain evidence="8">DR4.4</strain>
    </source>
</reference>
<dbReference type="AlphaFoldDB" id="A0A931MH66"/>
<evidence type="ECO:0000256" key="1">
    <source>
        <dbReference type="ARBA" id="ARBA00011073"/>
    </source>
</evidence>
<accession>A0A931MH66</accession>
<dbReference type="PRINTS" id="PR00723">
    <property type="entry name" value="SUBTILISIN"/>
</dbReference>
<feature type="domain" description="Peptidase S8/S53" evidence="7">
    <location>
        <begin position="349"/>
        <end position="589"/>
    </location>
</feature>